<protein>
    <submittedName>
        <fullName evidence="2">GNAT family N-acetyltransferase</fullName>
    </submittedName>
</protein>
<feature type="domain" description="N-acetyltransferase" evidence="1">
    <location>
        <begin position="5"/>
        <end position="170"/>
    </location>
</feature>
<evidence type="ECO:0000259" key="1">
    <source>
        <dbReference type="PROSITE" id="PS51186"/>
    </source>
</evidence>
<dbReference type="PANTHER" id="PTHR43415:SF3">
    <property type="entry name" value="GNAT-FAMILY ACETYLTRANSFERASE"/>
    <property type="match status" value="1"/>
</dbReference>
<name>A0A2S0L2W8_9FIRM</name>
<dbReference type="PROSITE" id="PS51186">
    <property type="entry name" value="GNAT"/>
    <property type="match status" value="1"/>
</dbReference>
<organism evidence="2 3">
    <name type="scientific">Mogibacterium diversum</name>
    <dbReference type="NCBI Taxonomy" id="114527"/>
    <lineage>
        <taxon>Bacteria</taxon>
        <taxon>Bacillati</taxon>
        <taxon>Bacillota</taxon>
        <taxon>Clostridia</taxon>
        <taxon>Peptostreptococcales</taxon>
        <taxon>Anaerovoracaceae</taxon>
        <taxon>Mogibacterium</taxon>
    </lineage>
</organism>
<dbReference type="OrthoDB" id="948250at2"/>
<reference evidence="3" key="1">
    <citation type="submission" date="2018-02" db="EMBL/GenBank/DDBJ databases">
        <authorList>
            <person name="Holder M.E."/>
            <person name="Ajami N.J."/>
            <person name="Petrosino J.F."/>
        </authorList>
    </citation>
    <scope>NUCLEOTIDE SEQUENCE [LARGE SCALE GENOMIC DNA]</scope>
    <source>
        <strain evidence="3">CCUG 47132</strain>
    </source>
</reference>
<accession>A0A2S0L2W8</accession>
<dbReference type="PANTHER" id="PTHR43415">
    <property type="entry name" value="SPERMIDINE N(1)-ACETYLTRANSFERASE"/>
    <property type="match status" value="1"/>
</dbReference>
<dbReference type="RefSeq" id="WP_106056579.1">
    <property type="nucleotide sequence ID" value="NZ_CP027228.1"/>
</dbReference>
<keyword evidence="3" id="KW-1185">Reference proteome</keyword>
<dbReference type="Gene3D" id="3.40.630.30">
    <property type="match status" value="1"/>
</dbReference>
<dbReference type="InterPro" id="IPR000182">
    <property type="entry name" value="GNAT_dom"/>
</dbReference>
<dbReference type="GO" id="GO:0016747">
    <property type="term" value="F:acyltransferase activity, transferring groups other than amino-acyl groups"/>
    <property type="evidence" value="ECO:0007669"/>
    <property type="project" value="InterPro"/>
</dbReference>
<proteinExistence type="predicted"/>
<dbReference type="GeneID" id="78390936"/>
<dbReference type="AlphaFoldDB" id="A0A2S0L2W8"/>
<evidence type="ECO:0000313" key="2">
    <source>
        <dbReference type="EMBL" id="AVM47622.1"/>
    </source>
</evidence>
<dbReference type="Pfam" id="PF00583">
    <property type="entry name" value="Acetyltransf_1"/>
    <property type="match status" value="1"/>
</dbReference>
<sequence length="170" mass="19091">MKESIVIREPQLEDAESIVSFYNFVGGETTFLSFEKDEYPLNVEEQREAISSINNHPACIMLLAMDVGEIAGIGTIHSGNKIKSRHQGELGIVVAKKYHGLGIGKELMNNLIEFCRNNGVTTRIQLDTRCDNEVAVRLYEKLGFEIEGRLPNTTLIDGTYYDLYVMGLML</sequence>
<dbReference type="InterPro" id="IPR016181">
    <property type="entry name" value="Acyl_CoA_acyltransferase"/>
</dbReference>
<evidence type="ECO:0000313" key="3">
    <source>
        <dbReference type="Proteomes" id="UP000237883"/>
    </source>
</evidence>
<dbReference type="SUPFAM" id="SSF55729">
    <property type="entry name" value="Acyl-CoA N-acyltransferases (Nat)"/>
    <property type="match status" value="1"/>
</dbReference>
<dbReference type="EMBL" id="CP027228">
    <property type="protein sequence ID" value="AVM47622.1"/>
    <property type="molecule type" value="Genomic_DNA"/>
</dbReference>
<dbReference type="Proteomes" id="UP000237883">
    <property type="component" value="Chromosome"/>
</dbReference>
<keyword evidence="2" id="KW-0808">Transferase</keyword>
<gene>
    <name evidence="2" type="ORF">C5Q96_01550</name>
</gene>
<dbReference type="KEGG" id="mdv:C5Q96_01550"/>
<dbReference type="CDD" id="cd04301">
    <property type="entry name" value="NAT_SF"/>
    <property type="match status" value="1"/>
</dbReference>